<dbReference type="InterPro" id="IPR007627">
    <property type="entry name" value="RNA_pol_sigma70_r2"/>
</dbReference>
<dbReference type="Pfam" id="PF04542">
    <property type="entry name" value="Sigma70_r2"/>
    <property type="match status" value="1"/>
</dbReference>
<dbReference type="InterPro" id="IPR000943">
    <property type="entry name" value="RNA_pol_sigma70"/>
</dbReference>
<dbReference type="CDD" id="cd06171">
    <property type="entry name" value="Sigma70_r4"/>
    <property type="match status" value="1"/>
</dbReference>
<dbReference type="GO" id="GO:0030435">
    <property type="term" value="P:sporulation resulting in formation of a cellular spore"/>
    <property type="evidence" value="ECO:0007669"/>
    <property type="project" value="UniProtKB-KW"/>
</dbReference>
<evidence type="ECO:0000256" key="1">
    <source>
        <dbReference type="ARBA" id="ARBA00007788"/>
    </source>
</evidence>
<dbReference type="GO" id="GO:0016987">
    <property type="term" value="F:sigma factor activity"/>
    <property type="evidence" value="ECO:0007669"/>
    <property type="project" value="UniProtKB-KW"/>
</dbReference>
<evidence type="ECO:0000256" key="3">
    <source>
        <dbReference type="ARBA" id="ARBA00023015"/>
    </source>
</evidence>
<dbReference type="PANTHER" id="PTHR30376:SF3">
    <property type="entry name" value="RNA POLYMERASE SIGMA FACTOR RPOH"/>
    <property type="match status" value="1"/>
</dbReference>
<evidence type="ECO:0000313" key="9">
    <source>
        <dbReference type="EMBL" id="KIL44484.1"/>
    </source>
</evidence>
<dbReference type="AlphaFoldDB" id="A0A0C2RRW3"/>
<dbReference type="InterPro" id="IPR036388">
    <property type="entry name" value="WH-like_DNA-bd_sf"/>
</dbReference>
<evidence type="ECO:0000313" key="10">
    <source>
        <dbReference type="Proteomes" id="UP000031938"/>
    </source>
</evidence>
<dbReference type="SUPFAM" id="SSF88946">
    <property type="entry name" value="Sigma2 domain of RNA polymerase sigma factors"/>
    <property type="match status" value="1"/>
</dbReference>
<dbReference type="STRING" id="889306.KP78_34480"/>
<comment type="caution">
    <text evidence="9">The sequence shown here is derived from an EMBL/GenBank/DDBJ whole genome shotgun (WGS) entry which is preliminary data.</text>
</comment>
<dbReference type="RefSeq" id="WP_041090345.1">
    <property type="nucleotide sequence ID" value="NZ_JXRP01000019.1"/>
</dbReference>
<dbReference type="PRINTS" id="PR00046">
    <property type="entry name" value="SIGMA70FCT"/>
</dbReference>
<sequence>MSSLLLALLATLGDGTALFGYFKQNAFPQPLSKEKEKEMIEKTIAGDDTARKTLIEHNLRLVAHIVKKFENTGESNEDLISIGTIGLIKAIESYSFDKGTKLATYAARCIENEILMFLRSLKKVKKDVSLNDPIGEDKDGNAISLIDVLRGEEDELDDLIQNKMNQRKVREYLQSLDERERDVIIKRFGLNGEEEKTQREIAKELGISRSYVSRIEKRALMKLFHEFSQQERKGNG</sequence>
<dbReference type="Pfam" id="PF04545">
    <property type="entry name" value="Sigma70_r4"/>
    <property type="match status" value="1"/>
</dbReference>
<dbReference type="FunFam" id="1.10.10.10:FF:000197">
    <property type="entry name" value="RNA polymerase sigma factor"/>
    <property type="match status" value="1"/>
</dbReference>
<dbReference type="PROSITE" id="PS00715">
    <property type="entry name" value="SIGMA70_1"/>
    <property type="match status" value="1"/>
</dbReference>
<dbReference type="InterPro" id="IPR014209">
    <property type="entry name" value="RNA_pol_sigma-K"/>
</dbReference>
<dbReference type="InterPro" id="IPR014284">
    <property type="entry name" value="RNA_pol_sigma-70_dom"/>
</dbReference>
<reference evidence="9 10" key="1">
    <citation type="submission" date="2015-01" db="EMBL/GenBank/DDBJ databases">
        <title>Genome sequencing of Jeotgalibacillus soli.</title>
        <authorList>
            <person name="Goh K.M."/>
            <person name="Chan K.-G."/>
            <person name="Yaakop A.S."/>
            <person name="Ee R."/>
            <person name="Gan H.M."/>
            <person name="Chan C.S."/>
        </authorList>
    </citation>
    <scope>NUCLEOTIDE SEQUENCE [LARGE SCALE GENOMIC DNA]</scope>
    <source>
        <strain evidence="9 10">P9</strain>
    </source>
</reference>
<organism evidence="9 10">
    <name type="scientific">Jeotgalibacillus soli</name>
    <dbReference type="NCBI Taxonomy" id="889306"/>
    <lineage>
        <taxon>Bacteria</taxon>
        <taxon>Bacillati</taxon>
        <taxon>Bacillota</taxon>
        <taxon>Bacilli</taxon>
        <taxon>Bacillales</taxon>
        <taxon>Caryophanaceae</taxon>
        <taxon>Jeotgalibacillus</taxon>
    </lineage>
</organism>
<evidence type="ECO:0000256" key="4">
    <source>
        <dbReference type="ARBA" id="ARBA00023082"/>
    </source>
</evidence>
<accession>A0A0C2RRW3</accession>
<name>A0A0C2RRW3_9BACL</name>
<evidence type="ECO:0000256" key="6">
    <source>
        <dbReference type="ARBA" id="ARBA00023163"/>
    </source>
</evidence>
<dbReference type="EMBL" id="JXRP01000019">
    <property type="protein sequence ID" value="KIL44484.1"/>
    <property type="molecule type" value="Genomic_DNA"/>
</dbReference>
<comment type="function">
    <text evidence="7">Sigma factors are initiation factors that promote the attachment of RNA polymerase to specific initiation sites and are then released.</text>
</comment>
<keyword evidence="3 7" id="KW-0805">Transcription regulation</keyword>
<evidence type="ECO:0000256" key="7">
    <source>
        <dbReference type="RuleBase" id="RU362124"/>
    </source>
</evidence>
<dbReference type="NCBIfam" id="NF004471">
    <property type="entry name" value="PRK05803.1"/>
    <property type="match status" value="1"/>
</dbReference>
<evidence type="ECO:0000256" key="2">
    <source>
        <dbReference type="ARBA" id="ARBA00022969"/>
    </source>
</evidence>
<dbReference type="OrthoDB" id="9809557at2"/>
<dbReference type="InterPro" id="IPR013324">
    <property type="entry name" value="RNA_pol_sigma_r3/r4-like"/>
</dbReference>
<dbReference type="PANTHER" id="PTHR30376">
    <property type="entry name" value="SIGMA FACTOR RPOH HEAT SHOCK RELATED"/>
    <property type="match status" value="1"/>
</dbReference>
<dbReference type="Gene3D" id="1.20.120.1810">
    <property type="match status" value="1"/>
</dbReference>
<keyword evidence="2" id="KW-0749">Sporulation</keyword>
<dbReference type="GO" id="GO:0003677">
    <property type="term" value="F:DNA binding"/>
    <property type="evidence" value="ECO:0007669"/>
    <property type="project" value="UniProtKB-KW"/>
</dbReference>
<dbReference type="Gene3D" id="1.10.10.10">
    <property type="entry name" value="Winged helix-like DNA-binding domain superfamily/Winged helix DNA-binding domain"/>
    <property type="match status" value="1"/>
</dbReference>
<comment type="similarity">
    <text evidence="1 7">Belongs to the sigma-70 factor family.</text>
</comment>
<dbReference type="InterPro" id="IPR001387">
    <property type="entry name" value="Cro/C1-type_HTH"/>
</dbReference>
<keyword evidence="10" id="KW-1185">Reference proteome</keyword>
<dbReference type="GO" id="GO:0006352">
    <property type="term" value="P:DNA-templated transcription initiation"/>
    <property type="evidence" value="ECO:0007669"/>
    <property type="project" value="InterPro"/>
</dbReference>
<dbReference type="InterPro" id="IPR050813">
    <property type="entry name" value="Sigma-70_Factor"/>
</dbReference>
<evidence type="ECO:0000259" key="8">
    <source>
        <dbReference type="PROSITE" id="PS50943"/>
    </source>
</evidence>
<dbReference type="PROSITE" id="PS50943">
    <property type="entry name" value="HTH_CROC1"/>
    <property type="match status" value="1"/>
</dbReference>
<dbReference type="PATRIC" id="fig|889306.3.peg.3465"/>
<dbReference type="FunFam" id="1.20.120.1810:FF:000003">
    <property type="entry name" value="RNA polymerase sigma factor"/>
    <property type="match status" value="1"/>
</dbReference>
<evidence type="ECO:0000256" key="5">
    <source>
        <dbReference type="ARBA" id="ARBA00023125"/>
    </source>
</evidence>
<keyword evidence="6 7" id="KW-0804">Transcription</keyword>
<dbReference type="NCBIfam" id="TIGR02846">
    <property type="entry name" value="spore_sigmaK"/>
    <property type="match status" value="1"/>
</dbReference>
<feature type="domain" description="HTH cro/C1-type" evidence="8">
    <location>
        <begin position="197"/>
        <end position="217"/>
    </location>
</feature>
<dbReference type="PIRSF" id="PIRSF000770">
    <property type="entry name" value="RNA_pol_sigma-SigE/K"/>
    <property type="match status" value="1"/>
</dbReference>
<proteinExistence type="inferred from homology"/>
<dbReference type="InterPro" id="IPR013325">
    <property type="entry name" value="RNA_pol_sigma_r2"/>
</dbReference>
<protein>
    <recommendedName>
        <fullName evidence="7">RNA polymerase sigma factor</fullName>
    </recommendedName>
</protein>
<gene>
    <name evidence="9" type="ORF">KP78_34480</name>
</gene>
<dbReference type="InterPro" id="IPR007630">
    <property type="entry name" value="RNA_pol_sigma70_r4"/>
</dbReference>
<dbReference type="Proteomes" id="UP000031938">
    <property type="component" value="Unassembled WGS sequence"/>
</dbReference>
<keyword evidence="4 7" id="KW-0731">Sigma factor</keyword>
<keyword evidence="5 7" id="KW-0238">DNA-binding</keyword>
<dbReference type="SUPFAM" id="SSF88659">
    <property type="entry name" value="Sigma3 and sigma4 domains of RNA polymerase sigma factors"/>
    <property type="match status" value="1"/>
</dbReference>
<dbReference type="NCBIfam" id="TIGR02937">
    <property type="entry name" value="sigma70-ECF"/>
    <property type="match status" value="1"/>
</dbReference>
<dbReference type="PROSITE" id="PS00716">
    <property type="entry name" value="SIGMA70_2"/>
    <property type="match status" value="1"/>
</dbReference>